<organism evidence="2 3">
    <name type="scientific">Adlercreutzia equolifaciens</name>
    <dbReference type="NCBI Taxonomy" id="446660"/>
    <lineage>
        <taxon>Bacteria</taxon>
        <taxon>Bacillati</taxon>
        <taxon>Actinomycetota</taxon>
        <taxon>Coriobacteriia</taxon>
        <taxon>Eggerthellales</taxon>
        <taxon>Eggerthellaceae</taxon>
        <taxon>Adlercreutzia</taxon>
    </lineage>
</organism>
<dbReference type="Proteomes" id="UP000472380">
    <property type="component" value="Unassembled WGS sequence"/>
</dbReference>
<name>A0A6L8Q8T6_9ACTN</name>
<dbReference type="PANTHER" id="PTHR34301:SF8">
    <property type="entry name" value="ATPASE DOMAIN-CONTAINING PROTEIN"/>
    <property type="match status" value="1"/>
</dbReference>
<dbReference type="PANTHER" id="PTHR34301">
    <property type="entry name" value="DNA-BINDING PROTEIN-RELATED"/>
    <property type="match status" value="1"/>
</dbReference>
<sequence length="368" mass="40887">MAKVQQETFNPFTPEFGKVPAYFAGREQVLSDILSAFEEQTMNLCALFVGPRGCGKTALLTYLGNEASRLGWVVANVSATSGMLEDIVQRTEESASHLIAASSEKRLTGVNIAGIGGATWDAKSNTKANWRTRMNNLLERLGEADIGLLITVDEVDVSLDEMSHLVSTYQHFVRENRKVALVMAGLPFHISSLLSGKNTSFLRRAQRFELGPLASYEVEEAFRLTVEEGGRLINEEALGEAVEAIDGFPFMLQLLGYRAWRMHPDDAFLSVDDVRAGAQRAQRELEDRIFDVTYAELSRADRAFLAAMAQDGKTSRRIDLMERLGKPSGHISTYKKRLVQSGVIGETLDGDFYFALPGFKEYVERRQG</sequence>
<evidence type="ECO:0000313" key="3">
    <source>
        <dbReference type="Proteomes" id="UP000472380"/>
    </source>
</evidence>
<dbReference type="InterPro" id="IPR041664">
    <property type="entry name" value="AAA_16"/>
</dbReference>
<dbReference type="Pfam" id="PF13191">
    <property type="entry name" value="AAA_16"/>
    <property type="match status" value="1"/>
</dbReference>
<evidence type="ECO:0000313" key="2">
    <source>
        <dbReference type="EMBL" id="MZG28994.1"/>
    </source>
</evidence>
<reference evidence="2 3" key="1">
    <citation type="submission" date="2019-07" db="EMBL/GenBank/DDBJ databases">
        <title>Draft genome sequence of Adlercreutzia equolifaciens IPLA 37004, a human intestinal strain that does not produces equol from daidzein.</title>
        <authorList>
            <person name="Vazquez L."/>
            <person name="Florez A.B."/>
            <person name="Mayo B."/>
        </authorList>
    </citation>
    <scope>NUCLEOTIDE SEQUENCE [LARGE SCALE GENOMIC DNA]</scope>
    <source>
        <strain evidence="2 3">IPLA 37004</strain>
    </source>
</reference>
<accession>A0A6L8Q8T6</accession>
<dbReference type="SUPFAM" id="SSF52540">
    <property type="entry name" value="P-loop containing nucleoside triphosphate hydrolases"/>
    <property type="match status" value="1"/>
</dbReference>
<feature type="domain" description="Orc1-like AAA ATPase" evidence="1">
    <location>
        <begin position="23"/>
        <end position="164"/>
    </location>
</feature>
<proteinExistence type="predicted"/>
<dbReference type="InterPro" id="IPR027417">
    <property type="entry name" value="P-loop_NTPase"/>
</dbReference>
<protein>
    <submittedName>
        <fullName evidence="2">AAA family ATPase</fullName>
    </submittedName>
</protein>
<dbReference type="EMBL" id="VJNE01000030">
    <property type="protein sequence ID" value="MZG28994.1"/>
    <property type="molecule type" value="Genomic_DNA"/>
</dbReference>
<gene>
    <name evidence="2" type="ORF">FM068_10465</name>
</gene>
<dbReference type="AlphaFoldDB" id="A0A6L8Q8T6"/>
<comment type="caution">
    <text evidence="2">The sequence shown here is derived from an EMBL/GenBank/DDBJ whole genome shotgun (WGS) entry which is preliminary data.</text>
</comment>
<dbReference type="Gene3D" id="3.40.50.300">
    <property type="entry name" value="P-loop containing nucleotide triphosphate hydrolases"/>
    <property type="match status" value="1"/>
</dbReference>
<evidence type="ECO:0000259" key="1">
    <source>
        <dbReference type="Pfam" id="PF13191"/>
    </source>
</evidence>